<name>A0AAJ1QVV0_9FLAO</name>
<dbReference type="Proteomes" id="UP001228636">
    <property type="component" value="Unassembled WGS sequence"/>
</dbReference>
<comment type="caution">
    <text evidence="1">The sequence shown here is derived from an EMBL/GenBank/DDBJ whole genome shotgun (WGS) entry which is preliminary data.</text>
</comment>
<sequence length="378" mass="44493">MNYYDYIIVGGGASGLMMAYRMSKDSFFDDKSILIVDEVKKQVNDKTWCYWEEQDGEWNDILTTSWKKIVFKSAIYNKIESIAPYQYKMIRSKDFYLKIWNQIALKTNISFLEESVININQLSSEAEVITENKVLKTPTVLNSILSDDYKKQSKYPVLRQHFVGFFIQTEEDSFDDSAATFMDFTVAQKGNTRFMYILPYNKKEALFEYTLFSKDLLAYNIYKTEIEKYLQSKNIINYKIIEKEQGLIPMTCYKFWNKNSKNIIHIGTAGGWSKASTGFTFNNINKKTILLTNHLKQNKPLPKFHKINKFWFYDLLLLDILSEKNHIGSFLFSNLFKRSSPKKILKFLDEETSVFEDLQVILKMPPKHFIIALFKRIL</sequence>
<organism evidence="1 2">
    <name type="scientific">Polaribacter sejongensis</name>
    <dbReference type="NCBI Taxonomy" id="985043"/>
    <lineage>
        <taxon>Bacteria</taxon>
        <taxon>Pseudomonadati</taxon>
        <taxon>Bacteroidota</taxon>
        <taxon>Flavobacteriia</taxon>
        <taxon>Flavobacteriales</taxon>
        <taxon>Flavobacteriaceae</taxon>
    </lineage>
</organism>
<evidence type="ECO:0000313" key="1">
    <source>
        <dbReference type="EMBL" id="MDN3618843.1"/>
    </source>
</evidence>
<protein>
    <submittedName>
        <fullName evidence="1">Lycopene cyclase family protein</fullName>
    </submittedName>
</protein>
<dbReference type="Pfam" id="PF05834">
    <property type="entry name" value="Lycopene_cycl"/>
    <property type="match status" value="1"/>
</dbReference>
<proteinExistence type="predicted"/>
<dbReference type="RefSeq" id="WP_261973529.1">
    <property type="nucleotide sequence ID" value="NZ_CP103460.1"/>
</dbReference>
<reference evidence="1 2" key="1">
    <citation type="journal article" date="2014" name="Int. J. Syst. Evol. Microbiol.">
        <title>Complete genome sequence of Corynebacterium casei LMG S-19264T (=DSM 44701T), isolated from a smear-ripened cheese.</title>
        <authorList>
            <consortium name="US DOE Joint Genome Institute (JGI-PGF)"/>
            <person name="Walter F."/>
            <person name="Albersmeier A."/>
            <person name="Kalinowski J."/>
            <person name="Ruckert C."/>
        </authorList>
    </citation>
    <scope>NUCLEOTIDE SEQUENCE [LARGE SCALE GENOMIC DNA]</scope>
    <source>
        <strain evidence="1 2">CECT 8670</strain>
    </source>
</reference>
<dbReference type="Gene3D" id="3.50.50.60">
    <property type="entry name" value="FAD/NAD(P)-binding domain"/>
    <property type="match status" value="1"/>
</dbReference>
<accession>A0AAJ1QVV0</accession>
<gene>
    <name evidence="1" type="ORF">QWY81_05155</name>
</gene>
<dbReference type="SUPFAM" id="SSF51905">
    <property type="entry name" value="FAD/NAD(P)-binding domain"/>
    <property type="match status" value="1"/>
</dbReference>
<dbReference type="EMBL" id="JAUFQH010000004">
    <property type="protein sequence ID" value="MDN3618843.1"/>
    <property type="molecule type" value="Genomic_DNA"/>
</dbReference>
<dbReference type="InterPro" id="IPR036188">
    <property type="entry name" value="FAD/NAD-bd_sf"/>
</dbReference>
<evidence type="ECO:0000313" key="2">
    <source>
        <dbReference type="Proteomes" id="UP001228636"/>
    </source>
</evidence>
<dbReference type="AlphaFoldDB" id="A0AAJ1QVV0"/>